<reference evidence="3" key="2">
    <citation type="journal article" date="2021" name="PeerJ">
        <title>Extensive microbial diversity within the chicken gut microbiome revealed by metagenomics and culture.</title>
        <authorList>
            <person name="Gilroy R."/>
            <person name="Ravi A."/>
            <person name="Getino M."/>
            <person name="Pursley I."/>
            <person name="Horton D.L."/>
            <person name="Alikhan N.F."/>
            <person name="Baker D."/>
            <person name="Gharbi K."/>
            <person name="Hall N."/>
            <person name="Watson M."/>
            <person name="Adriaenssens E.M."/>
            <person name="Foster-Nyarko E."/>
            <person name="Jarju S."/>
            <person name="Secka A."/>
            <person name="Antonio M."/>
            <person name="Oren A."/>
            <person name="Chaudhuri R.R."/>
            <person name="La Ragione R."/>
            <person name="Hildebrand F."/>
            <person name="Pallen M.J."/>
        </authorList>
    </citation>
    <scope>NUCLEOTIDE SEQUENCE</scope>
    <source>
        <strain evidence="3">CHK178-757</strain>
    </source>
</reference>
<dbReference type="Proteomes" id="UP000823927">
    <property type="component" value="Unassembled WGS sequence"/>
</dbReference>
<evidence type="ECO:0000313" key="3">
    <source>
        <dbReference type="EMBL" id="HIS46692.1"/>
    </source>
</evidence>
<dbReference type="EMBL" id="DVIT01000015">
    <property type="protein sequence ID" value="HIS46692.1"/>
    <property type="molecule type" value="Genomic_DNA"/>
</dbReference>
<dbReference type="PANTHER" id="PTHR40448">
    <property type="entry name" value="TWO-COMPONENT SENSOR HISTIDINE KINASE"/>
    <property type="match status" value="1"/>
</dbReference>
<protein>
    <submittedName>
        <fullName evidence="3">GHKL domain-containing protein</fullName>
    </submittedName>
</protein>
<evidence type="ECO:0000256" key="1">
    <source>
        <dbReference type="SAM" id="Phobius"/>
    </source>
</evidence>
<dbReference type="InterPro" id="IPR036890">
    <property type="entry name" value="HATPase_C_sf"/>
</dbReference>
<gene>
    <name evidence="3" type="ORF">IAB46_03860</name>
</gene>
<feature type="transmembrane region" description="Helical" evidence="1">
    <location>
        <begin position="126"/>
        <end position="145"/>
    </location>
</feature>
<name>A0A9D1JQ18_9FIRM</name>
<accession>A0A9D1JQ18</accession>
<dbReference type="PANTHER" id="PTHR40448:SF1">
    <property type="entry name" value="TWO-COMPONENT SENSOR HISTIDINE KINASE"/>
    <property type="match status" value="1"/>
</dbReference>
<feature type="transmembrane region" description="Helical" evidence="1">
    <location>
        <begin position="35"/>
        <end position="53"/>
    </location>
</feature>
<dbReference type="AlphaFoldDB" id="A0A9D1JQ18"/>
<keyword evidence="1" id="KW-0812">Transmembrane</keyword>
<feature type="transmembrane region" description="Helical" evidence="1">
    <location>
        <begin position="65"/>
        <end position="83"/>
    </location>
</feature>
<organism evidence="3 4">
    <name type="scientific">Candidatus Scybalocola faecigallinarum</name>
    <dbReference type="NCBI Taxonomy" id="2840941"/>
    <lineage>
        <taxon>Bacteria</taxon>
        <taxon>Bacillati</taxon>
        <taxon>Bacillota</taxon>
        <taxon>Clostridia</taxon>
        <taxon>Lachnospirales</taxon>
        <taxon>Lachnospiraceae</taxon>
        <taxon>Lachnospiraceae incertae sedis</taxon>
        <taxon>Candidatus Scybalocola (ex Gilroy et al. 2021)</taxon>
    </lineage>
</organism>
<comment type="caution">
    <text evidence="3">The sequence shown here is derived from an EMBL/GenBank/DDBJ whole genome shotgun (WGS) entry which is preliminary data.</text>
</comment>
<sequence>MILLWCADIFNVAVEVWLAYWLFDVPKHRRFHQPWVRVLEYLGFLGIVGWNILQNRILNMRFSNVLILFVIFYFFISAVIFTTRDILSCLAWAGIYYGTISLLELPGIILSGWLTGQPYVFCAQKFVIYNYYYIVFLSMCLLFIYKFLGMHIRKHIENTISSKINLLWIIFAFIEWWVITYFLIIGHQEYGRDIFLYNLVSILCIVLLILVFACFIIYRQSESLRQQRLIQDARMETEYMKIKNEYLKKSIELHDLKHQLQTLGAYLSNDKNDDAKKFLEDMVGDLQFSQGRIHAWTGNPLIDSLLDGKMKKAAASKINMEIQSSNIRCVITDKDMSILLGNLLDNAIEGASKALKNKEITIQIVNKGNMLFIHVRNSLAQPPMIKDGKIVTSKADKVNHGWGIKSIETIVEKYGGQLDITYDTEYFNTQIIFWEQSEVISYGERD</sequence>
<dbReference type="InterPro" id="IPR032834">
    <property type="entry name" value="NatK-like_C"/>
</dbReference>
<keyword evidence="1" id="KW-1133">Transmembrane helix</keyword>
<proteinExistence type="predicted"/>
<reference evidence="3" key="1">
    <citation type="submission" date="2020-10" db="EMBL/GenBank/DDBJ databases">
        <authorList>
            <person name="Gilroy R."/>
        </authorList>
    </citation>
    <scope>NUCLEOTIDE SEQUENCE</scope>
    <source>
        <strain evidence="3">CHK178-757</strain>
    </source>
</reference>
<feature type="transmembrane region" description="Helical" evidence="1">
    <location>
        <begin position="6"/>
        <end position="23"/>
    </location>
</feature>
<evidence type="ECO:0000313" key="4">
    <source>
        <dbReference type="Proteomes" id="UP000823927"/>
    </source>
</evidence>
<dbReference type="GO" id="GO:0042802">
    <property type="term" value="F:identical protein binding"/>
    <property type="evidence" value="ECO:0007669"/>
    <property type="project" value="TreeGrafter"/>
</dbReference>
<dbReference type="CDD" id="cd16935">
    <property type="entry name" value="HATPase_AgrC-ComD-like"/>
    <property type="match status" value="1"/>
</dbReference>
<feature type="domain" description="Sensor histidine kinase NatK-like C-terminal" evidence="2">
    <location>
        <begin position="335"/>
        <end position="433"/>
    </location>
</feature>
<feature type="transmembrane region" description="Helical" evidence="1">
    <location>
        <begin position="166"/>
        <end position="188"/>
    </location>
</feature>
<dbReference type="Gene3D" id="3.30.565.10">
    <property type="entry name" value="Histidine kinase-like ATPase, C-terminal domain"/>
    <property type="match status" value="1"/>
</dbReference>
<keyword evidence="1" id="KW-0472">Membrane</keyword>
<feature type="transmembrane region" description="Helical" evidence="1">
    <location>
        <begin position="95"/>
        <end position="114"/>
    </location>
</feature>
<dbReference type="Pfam" id="PF14501">
    <property type="entry name" value="HATPase_c_5"/>
    <property type="match status" value="1"/>
</dbReference>
<feature type="transmembrane region" description="Helical" evidence="1">
    <location>
        <begin position="194"/>
        <end position="218"/>
    </location>
</feature>
<evidence type="ECO:0000259" key="2">
    <source>
        <dbReference type="Pfam" id="PF14501"/>
    </source>
</evidence>
<dbReference type="SUPFAM" id="SSF55874">
    <property type="entry name" value="ATPase domain of HSP90 chaperone/DNA topoisomerase II/histidine kinase"/>
    <property type="match status" value="1"/>
</dbReference>